<protein>
    <submittedName>
        <fullName evidence="3">Uncharacterized protein</fullName>
    </submittedName>
</protein>
<dbReference type="AlphaFoldDB" id="A0A930V0E8"/>
<sequence>MRNIAGGIGAAVGVIMIALAMWLVPGSTHTSAAPSAPPSESKGVGADEVRYTLTDLGATPGESLDEFMSRQKANSVPILECPGLQKLLEDKSNLEAFLTFFGNDALQSRFAECPDPELLAQSLVKGAGR</sequence>
<evidence type="ECO:0000313" key="3">
    <source>
        <dbReference type="EMBL" id="MBF4161447.1"/>
    </source>
</evidence>
<keyword evidence="2" id="KW-0812">Transmembrane</keyword>
<dbReference type="Proteomes" id="UP000656804">
    <property type="component" value="Unassembled WGS sequence"/>
</dbReference>
<comment type="caution">
    <text evidence="3">The sequence shown here is derived from an EMBL/GenBank/DDBJ whole genome shotgun (WGS) entry which is preliminary data.</text>
</comment>
<accession>A0A930V0E8</accession>
<reference evidence="3" key="1">
    <citation type="submission" date="2020-11" db="EMBL/GenBank/DDBJ databases">
        <title>Nocardioides sp. CBS4Y-1, whole genome shotgun sequence.</title>
        <authorList>
            <person name="Tuo L."/>
        </authorList>
    </citation>
    <scope>NUCLEOTIDE SEQUENCE</scope>
    <source>
        <strain evidence="3">CBS4Y-1</strain>
    </source>
</reference>
<dbReference type="RefSeq" id="WP_194502657.1">
    <property type="nucleotide sequence ID" value="NZ_JADIVZ010000002.1"/>
</dbReference>
<evidence type="ECO:0000256" key="1">
    <source>
        <dbReference type="SAM" id="MobiDB-lite"/>
    </source>
</evidence>
<keyword evidence="4" id="KW-1185">Reference proteome</keyword>
<keyword evidence="2" id="KW-1133">Transmembrane helix</keyword>
<proteinExistence type="predicted"/>
<feature type="transmembrane region" description="Helical" evidence="2">
    <location>
        <begin position="7"/>
        <end position="24"/>
    </location>
</feature>
<dbReference type="EMBL" id="JADIVZ010000002">
    <property type="protein sequence ID" value="MBF4161447.1"/>
    <property type="molecule type" value="Genomic_DNA"/>
</dbReference>
<organism evidence="3 4">
    <name type="scientific">Nocardioides acrostichi</name>
    <dbReference type="NCBI Taxonomy" id="2784339"/>
    <lineage>
        <taxon>Bacteria</taxon>
        <taxon>Bacillati</taxon>
        <taxon>Actinomycetota</taxon>
        <taxon>Actinomycetes</taxon>
        <taxon>Propionibacteriales</taxon>
        <taxon>Nocardioidaceae</taxon>
        <taxon>Nocardioides</taxon>
    </lineage>
</organism>
<feature type="region of interest" description="Disordered" evidence="1">
    <location>
        <begin position="28"/>
        <end position="47"/>
    </location>
</feature>
<evidence type="ECO:0000313" key="4">
    <source>
        <dbReference type="Proteomes" id="UP000656804"/>
    </source>
</evidence>
<keyword evidence="2" id="KW-0472">Membrane</keyword>
<gene>
    <name evidence="3" type="ORF">ISG29_07055</name>
</gene>
<name>A0A930V0E8_9ACTN</name>
<evidence type="ECO:0000256" key="2">
    <source>
        <dbReference type="SAM" id="Phobius"/>
    </source>
</evidence>